<evidence type="ECO:0000256" key="1">
    <source>
        <dbReference type="ARBA" id="ARBA00006987"/>
    </source>
</evidence>
<name>A0A2N4UE67_9BURK</name>
<feature type="signal peptide" evidence="2">
    <location>
        <begin position="1"/>
        <end position="23"/>
    </location>
</feature>
<dbReference type="PIRSF" id="PIRSF017082">
    <property type="entry name" value="YflP"/>
    <property type="match status" value="1"/>
</dbReference>
<protein>
    <submittedName>
        <fullName evidence="3">ABC transporter substrate-binding protein</fullName>
    </submittedName>
</protein>
<feature type="chain" id="PRO_5014827119" evidence="2">
    <location>
        <begin position="24"/>
        <end position="327"/>
    </location>
</feature>
<evidence type="ECO:0000256" key="2">
    <source>
        <dbReference type="SAM" id="SignalP"/>
    </source>
</evidence>
<keyword evidence="4" id="KW-1185">Reference proteome</keyword>
<accession>A0A2N4UE67</accession>
<dbReference type="InterPro" id="IPR042100">
    <property type="entry name" value="Bug_dom1"/>
</dbReference>
<dbReference type="SUPFAM" id="SSF53850">
    <property type="entry name" value="Periplasmic binding protein-like II"/>
    <property type="match status" value="1"/>
</dbReference>
<dbReference type="PROSITE" id="PS51257">
    <property type="entry name" value="PROKAR_LIPOPROTEIN"/>
    <property type="match status" value="1"/>
</dbReference>
<sequence length="327" mass="34267">MIENAFRAALLPCMLFAACTAGAAQDNAPKLSTPVTIVVGYAPGGATDRAARIVATSLQAKLGVSVVVENKTGAGGRIAAQHVKNAGPDENMLLLGNPAVMVVAPFVFESLAYDAVKDFQPVSMVTEYGFGVAVSADSQIKDMKGLVNWAKSNPDKFNIGVPATGSLPHFFGLMLSEQIGTEGQIIGYRGSAPVITDLIGGAVPVAIDTLDVLTRQHEGKRIRILATSGQEREAALPDVPTFTQAGVDLQAAGWNTFFASSAMPKAKADMLGETLKSVTADPDVRKTLLQNDLIPVSANAQETGKLVDAFRAQWAPVVKDSGFVVTQ</sequence>
<comment type="similarity">
    <text evidence="1">Belongs to the UPF0065 (bug) family.</text>
</comment>
<dbReference type="PANTHER" id="PTHR42928">
    <property type="entry name" value="TRICARBOXYLATE-BINDING PROTEIN"/>
    <property type="match status" value="1"/>
</dbReference>
<proteinExistence type="inferred from homology"/>
<evidence type="ECO:0000313" key="4">
    <source>
        <dbReference type="Proteomes" id="UP000234328"/>
    </source>
</evidence>
<dbReference type="EMBL" id="PDNV01000008">
    <property type="protein sequence ID" value="PLC53310.1"/>
    <property type="molecule type" value="Genomic_DNA"/>
</dbReference>
<keyword evidence="2" id="KW-0732">Signal</keyword>
<dbReference type="InterPro" id="IPR005064">
    <property type="entry name" value="BUG"/>
</dbReference>
<reference evidence="3 4" key="1">
    <citation type="submission" date="2017-10" db="EMBL/GenBank/DDBJ databases">
        <title>Two draft genome sequences of Pusillimonas sp. strains isolated from a nitrate- and radionuclide-contaminated groundwater in Russia.</title>
        <authorList>
            <person name="Grouzdev D.S."/>
            <person name="Tourova T.P."/>
            <person name="Goeva M.A."/>
            <person name="Babich T.L."/>
            <person name="Sokolova D.S."/>
            <person name="Abdullin R."/>
            <person name="Poltaraus A.B."/>
            <person name="Toshchakov S.V."/>
            <person name="Nazina T.N."/>
        </authorList>
    </citation>
    <scope>NUCLEOTIDE SEQUENCE [LARGE SCALE GENOMIC DNA]</scope>
    <source>
        <strain evidence="3 4">JR1/69-2-13</strain>
    </source>
</reference>
<dbReference type="RefSeq" id="WP_102070580.1">
    <property type="nucleotide sequence ID" value="NZ_PDNV01000008.1"/>
</dbReference>
<comment type="caution">
    <text evidence="3">The sequence shown here is derived from an EMBL/GenBank/DDBJ whole genome shotgun (WGS) entry which is preliminary data.</text>
</comment>
<dbReference type="PANTHER" id="PTHR42928:SF5">
    <property type="entry name" value="BLR1237 PROTEIN"/>
    <property type="match status" value="1"/>
</dbReference>
<dbReference type="Gene3D" id="3.40.190.150">
    <property type="entry name" value="Bordetella uptake gene, domain 1"/>
    <property type="match status" value="1"/>
</dbReference>
<dbReference type="AlphaFoldDB" id="A0A2N4UE67"/>
<dbReference type="Pfam" id="PF03401">
    <property type="entry name" value="TctC"/>
    <property type="match status" value="1"/>
</dbReference>
<organism evidence="3 4">
    <name type="scientific">Pollutimonas nitritireducens</name>
    <dbReference type="NCBI Taxonomy" id="2045209"/>
    <lineage>
        <taxon>Bacteria</taxon>
        <taxon>Pseudomonadati</taxon>
        <taxon>Pseudomonadota</taxon>
        <taxon>Betaproteobacteria</taxon>
        <taxon>Burkholderiales</taxon>
        <taxon>Alcaligenaceae</taxon>
        <taxon>Pollutimonas</taxon>
    </lineage>
</organism>
<evidence type="ECO:0000313" key="3">
    <source>
        <dbReference type="EMBL" id="PLC53310.1"/>
    </source>
</evidence>
<gene>
    <name evidence="3" type="ORF">CR155_13605</name>
</gene>
<dbReference type="Proteomes" id="UP000234328">
    <property type="component" value="Unassembled WGS sequence"/>
</dbReference>
<dbReference type="Gene3D" id="3.40.190.10">
    <property type="entry name" value="Periplasmic binding protein-like II"/>
    <property type="match status" value="1"/>
</dbReference>
<dbReference type="OrthoDB" id="8686127at2"/>